<dbReference type="PRINTS" id="PR00756">
    <property type="entry name" value="ALADIPTASE"/>
</dbReference>
<feature type="active site" description="Proton donor" evidence="9">
    <location>
        <position position="380"/>
    </location>
</feature>
<accession>A0AAN7TU50</accession>
<dbReference type="InterPro" id="IPR014782">
    <property type="entry name" value="Peptidase_M1_dom"/>
</dbReference>
<dbReference type="InterPro" id="IPR027268">
    <property type="entry name" value="Peptidase_M4/M1_CTD_sf"/>
</dbReference>
<evidence type="ECO:0000256" key="4">
    <source>
        <dbReference type="ARBA" id="ARBA00022670"/>
    </source>
</evidence>
<organism evidence="13 14">
    <name type="scientific">Dictyostelium firmibasis</name>
    <dbReference type="NCBI Taxonomy" id="79012"/>
    <lineage>
        <taxon>Eukaryota</taxon>
        <taxon>Amoebozoa</taxon>
        <taxon>Evosea</taxon>
        <taxon>Eumycetozoa</taxon>
        <taxon>Dictyostelia</taxon>
        <taxon>Dictyosteliales</taxon>
        <taxon>Dictyosteliaceae</taxon>
        <taxon>Dictyostelium</taxon>
    </lineage>
</organism>
<keyword evidence="14" id="KW-1185">Reference proteome</keyword>
<evidence type="ECO:0000256" key="9">
    <source>
        <dbReference type="PIRSR" id="PIRSR634015-1"/>
    </source>
</evidence>
<evidence type="ECO:0000256" key="2">
    <source>
        <dbReference type="ARBA" id="ARBA00010136"/>
    </source>
</evidence>
<comment type="caution">
    <text evidence="13">The sequence shown here is derived from an EMBL/GenBank/DDBJ whole genome shotgun (WGS) entry which is preliminary data.</text>
</comment>
<evidence type="ECO:0000259" key="12">
    <source>
        <dbReference type="SMART" id="SM01263"/>
    </source>
</evidence>
<keyword evidence="6" id="KW-0378">Hydrolase</keyword>
<sequence length="608" mass="68673">MDPSSLSNPHECKVNSLNLVLTVNFEKSQLQGYVEVVSQIVKEGAEHLILDTNKLEISHCNDVTSNPINFKLEEEHAIFGKALIITIPEGLRSVGKEFIVRVYYNTTVESNALQWLNKEQTAGKQHPYLFSQCQAIHARSLVPCQDSPSNKVKYQAEITAPKPLTALMSALSTGKTESTDSSVFTFTQEIPIPTYLIAIVVGDLESRVIGPRSKVWSEPSMVAAAEYEFANTERFIAAGEDLLTPYVWGRYDILLLPPSFPYGGMENPLLTFVTPTLLAGDRSLEGVVAHEIAHSWCGNLVTNKYWSEFFLNEGFTVFVERKIIGRLYGEEMFDFEAMNGLKHLHDDVDLFTHQHQEKLTALIPNLNGIDPDDAFSSVPYEKGFNLLCYLQSLVGVADFEAWLKSYIAKFSYQSIVATQMKDYFIEYFTEKGKAENIKVVDWENWFNKPGMPLNQVVFVSPAAKVAKDLAEITWIKEQGVNATQNDISSFKTQQIILFLDTLIHSTTDNPLSVDVLEKMDSLYGFTNVVNSEYKFRWQTLCLHSGLKRIEPMVVEFLASQGRMKFVRPLYRELNKVNPELAKSTFIKLKSQYHIIASKMVSKDLGLSN</sequence>
<dbReference type="Proteomes" id="UP001344447">
    <property type="component" value="Unassembled WGS sequence"/>
</dbReference>
<reference evidence="13 14" key="1">
    <citation type="submission" date="2023-11" db="EMBL/GenBank/DDBJ databases">
        <title>Dfirmibasis_genome.</title>
        <authorList>
            <person name="Edelbroek B."/>
            <person name="Kjellin J."/>
            <person name="Jerlstrom-Hultqvist J."/>
            <person name="Soderbom F."/>
        </authorList>
    </citation>
    <scope>NUCLEOTIDE SEQUENCE [LARGE SCALE GENOMIC DNA]</scope>
    <source>
        <strain evidence="13 14">TNS-C-14</strain>
    </source>
</reference>
<proteinExistence type="inferred from homology"/>
<feature type="binding site" evidence="11">
    <location>
        <position position="294"/>
    </location>
    <ligand>
        <name>Zn(2+)</name>
        <dbReference type="ChEBI" id="CHEBI:29105"/>
        <note>catalytic</note>
    </ligand>
</feature>
<protein>
    <recommendedName>
        <fullName evidence="12">Peptidase M1 leukotriene A4 hydrolase/aminopeptidase C-terminal domain-containing protein</fullName>
    </recommendedName>
</protein>
<dbReference type="CDD" id="cd09599">
    <property type="entry name" value="M1_LTA4H"/>
    <property type="match status" value="1"/>
</dbReference>
<dbReference type="Gene3D" id="1.25.40.320">
    <property type="entry name" value="Peptidase M1, leukotriene A4 hydrolase/aminopeptidase C-terminal domain"/>
    <property type="match status" value="1"/>
</dbReference>
<dbReference type="InterPro" id="IPR016024">
    <property type="entry name" value="ARM-type_fold"/>
</dbReference>
<evidence type="ECO:0000313" key="13">
    <source>
        <dbReference type="EMBL" id="KAK5575428.1"/>
    </source>
</evidence>
<keyword evidence="3" id="KW-0963">Cytoplasm</keyword>
<dbReference type="SUPFAM" id="SSF63737">
    <property type="entry name" value="Leukotriene A4 hydrolase N-terminal domain"/>
    <property type="match status" value="1"/>
</dbReference>
<feature type="binding site" evidence="10">
    <location>
        <begin position="562"/>
        <end position="564"/>
    </location>
    <ligand>
        <name>a peptide</name>
        <dbReference type="ChEBI" id="CHEBI:60466"/>
    </ligand>
</feature>
<feature type="binding site" evidence="11">
    <location>
        <position position="313"/>
    </location>
    <ligand>
        <name>Zn(2+)</name>
        <dbReference type="ChEBI" id="CHEBI:29105"/>
        <note>catalytic</note>
    </ligand>
</feature>
<keyword evidence="7 11" id="KW-0862">Zinc</keyword>
<evidence type="ECO:0000256" key="11">
    <source>
        <dbReference type="PIRSR" id="PIRSR634015-3"/>
    </source>
</evidence>
<dbReference type="Gene3D" id="1.10.390.10">
    <property type="entry name" value="Neutral Protease Domain 2"/>
    <property type="match status" value="1"/>
</dbReference>
<dbReference type="InterPro" id="IPR045357">
    <property type="entry name" value="Aminopeptidase_N-like_N"/>
</dbReference>
<dbReference type="FunFam" id="1.10.390.10:FF:000003">
    <property type="entry name" value="Leukotriene A(4) hydrolase"/>
    <property type="match status" value="1"/>
</dbReference>
<keyword evidence="4" id="KW-0645">Protease</keyword>
<dbReference type="InterPro" id="IPR042097">
    <property type="entry name" value="Aminopeptidase_N-like_N_sf"/>
</dbReference>
<dbReference type="SUPFAM" id="SSF48371">
    <property type="entry name" value="ARM repeat"/>
    <property type="match status" value="1"/>
</dbReference>
<feature type="domain" description="Peptidase M1 leukotriene A4 hydrolase/aminopeptidase C-terminal" evidence="12">
    <location>
        <begin position="461"/>
        <end position="604"/>
    </location>
</feature>
<dbReference type="FunFam" id="3.30.2010.30:FF:000001">
    <property type="entry name" value="Leukotriene A(4) hydrolase"/>
    <property type="match status" value="1"/>
</dbReference>
<dbReference type="InterPro" id="IPR038502">
    <property type="entry name" value="M1_LTA-4_hydro/amino_C_sf"/>
</dbReference>
<dbReference type="GO" id="GO:0006508">
    <property type="term" value="P:proteolysis"/>
    <property type="evidence" value="ECO:0007669"/>
    <property type="project" value="UniProtKB-KW"/>
</dbReference>
<evidence type="ECO:0000313" key="14">
    <source>
        <dbReference type="Proteomes" id="UP001344447"/>
    </source>
</evidence>
<evidence type="ECO:0000256" key="7">
    <source>
        <dbReference type="ARBA" id="ARBA00022833"/>
    </source>
</evidence>
<dbReference type="InterPro" id="IPR034015">
    <property type="entry name" value="M1_LTA4H"/>
</dbReference>
<feature type="binding site" evidence="10">
    <location>
        <begin position="261"/>
        <end position="266"/>
    </location>
    <ligand>
        <name>a peptide</name>
        <dbReference type="ChEBI" id="CHEBI:60466"/>
    </ligand>
</feature>
<dbReference type="PANTHER" id="PTHR45726:SF3">
    <property type="entry name" value="LEUKOTRIENE A-4 HYDROLASE"/>
    <property type="match status" value="1"/>
</dbReference>
<dbReference type="FunFam" id="2.60.40.1730:FF:000004">
    <property type="entry name" value="Leukotriene A(4) hydrolase"/>
    <property type="match status" value="1"/>
</dbReference>
<dbReference type="PANTHER" id="PTHR45726">
    <property type="entry name" value="LEUKOTRIENE A-4 HYDROLASE"/>
    <property type="match status" value="1"/>
</dbReference>
<evidence type="ECO:0000256" key="5">
    <source>
        <dbReference type="ARBA" id="ARBA00022723"/>
    </source>
</evidence>
<dbReference type="AlphaFoldDB" id="A0AAN7TU50"/>
<dbReference type="Gene3D" id="3.30.2010.30">
    <property type="match status" value="1"/>
</dbReference>
<dbReference type="FunFam" id="1.25.40.320:FF:000001">
    <property type="entry name" value="Leukotriene A(4) hydrolase"/>
    <property type="match status" value="1"/>
</dbReference>
<dbReference type="GO" id="GO:0070006">
    <property type="term" value="F:metalloaminopeptidase activity"/>
    <property type="evidence" value="ECO:0007669"/>
    <property type="project" value="UniProtKB-ARBA"/>
</dbReference>
<dbReference type="Pfam" id="PF09127">
    <property type="entry name" value="Leuk-A4-hydro_C"/>
    <property type="match status" value="1"/>
</dbReference>
<dbReference type="SUPFAM" id="SSF55486">
    <property type="entry name" value="Metalloproteases ('zincins'), catalytic domain"/>
    <property type="match status" value="1"/>
</dbReference>
<keyword evidence="5 11" id="KW-0479">Metal-binding</keyword>
<dbReference type="InterPro" id="IPR015211">
    <property type="entry name" value="Peptidase_M1_C"/>
</dbReference>
<evidence type="ECO:0000256" key="1">
    <source>
        <dbReference type="ARBA" id="ARBA00004496"/>
    </source>
</evidence>
<dbReference type="GO" id="GO:0008270">
    <property type="term" value="F:zinc ion binding"/>
    <property type="evidence" value="ECO:0007669"/>
    <property type="project" value="InterPro"/>
</dbReference>
<dbReference type="InterPro" id="IPR049980">
    <property type="entry name" value="LTA4H_cat"/>
</dbReference>
<evidence type="ECO:0000256" key="8">
    <source>
        <dbReference type="ARBA" id="ARBA00023049"/>
    </source>
</evidence>
<dbReference type="Pfam" id="PF17900">
    <property type="entry name" value="Peptidase_M1_N"/>
    <property type="match status" value="1"/>
</dbReference>
<gene>
    <name evidence="13" type="ORF">RB653_006561</name>
</gene>
<feature type="binding site" evidence="11">
    <location>
        <position position="290"/>
    </location>
    <ligand>
        <name>Zn(2+)</name>
        <dbReference type="ChEBI" id="CHEBI:29105"/>
        <note>catalytic</note>
    </ligand>
</feature>
<feature type="binding site" evidence="10">
    <location>
        <begin position="132"/>
        <end position="134"/>
    </location>
    <ligand>
        <name>a peptide</name>
        <dbReference type="ChEBI" id="CHEBI:60466"/>
    </ligand>
</feature>
<evidence type="ECO:0000256" key="10">
    <source>
        <dbReference type="PIRSR" id="PIRSR634015-2"/>
    </source>
</evidence>
<comment type="cofactor">
    <cofactor evidence="11">
        <name>Zn(2+)</name>
        <dbReference type="ChEBI" id="CHEBI:29105"/>
    </cofactor>
    <text evidence="11">Binds 1 zinc ion per subunit.</text>
</comment>
<evidence type="ECO:0000256" key="3">
    <source>
        <dbReference type="ARBA" id="ARBA00022490"/>
    </source>
</evidence>
<dbReference type="Gene3D" id="2.60.40.1730">
    <property type="entry name" value="tricorn interacting facor f3 domain"/>
    <property type="match status" value="1"/>
</dbReference>
<keyword evidence="8" id="KW-0482">Metalloprotease</keyword>
<dbReference type="EMBL" id="JAVFKY010000005">
    <property type="protein sequence ID" value="KAK5575428.1"/>
    <property type="molecule type" value="Genomic_DNA"/>
</dbReference>
<feature type="active site" description="Proton acceptor" evidence="9">
    <location>
        <position position="291"/>
    </location>
</feature>
<comment type="subcellular location">
    <subcellularLocation>
        <location evidence="1">Cytoplasm</location>
    </subcellularLocation>
</comment>
<name>A0AAN7TU50_9MYCE</name>
<dbReference type="SMART" id="SM01263">
    <property type="entry name" value="Leuk-A4-hydro_C"/>
    <property type="match status" value="1"/>
</dbReference>
<dbReference type="GO" id="GO:0005829">
    <property type="term" value="C:cytosol"/>
    <property type="evidence" value="ECO:0007669"/>
    <property type="project" value="TreeGrafter"/>
</dbReference>
<comment type="similarity">
    <text evidence="2">Belongs to the peptidase M1 family.</text>
</comment>
<dbReference type="InterPro" id="IPR001930">
    <property type="entry name" value="Peptidase_M1"/>
</dbReference>
<evidence type="ECO:0000256" key="6">
    <source>
        <dbReference type="ARBA" id="ARBA00022801"/>
    </source>
</evidence>
<dbReference type="Pfam" id="PF01433">
    <property type="entry name" value="Peptidase_M1"/>
    <property type="match status" value="1"/>
</dbReference>